<dbReference type="GeneID" id="91096675"/>
<dbReference type="PANTHER" id="PTHR21964">
    <property type="entry name" value="BREAST CANCER METASTASIS-SUPPRESSOR 1"/>
    <property type="match status" value="1"/>
</dbReference>
<evidence type="ECO:0000313" key="8">
    <source>
        <dbReference type="Proteomes" id="UP001355207"/>
    </source>
</evidence>
<evidence type="ECO:0000256" key="6">
    <source>
        <dbReference type="SAM" id="MobiDB-lite"/>
    </source>
</evidence>
<dbReference type="RefSeq" id="XP_066077827.1">
    <property type="nucleotide sequence ID" value="XM_066221730.1"/>
</dbReference>
<feature type="compositionally biased region" description="Basic and acidic residues" evidence="6">
    <location>
        <begin position="19"/>
        <end position="30"/>
    </location>
</feature>
<evidence type="ECO:0000256" key="5">
    <source>
        <dbReference type="ARBA" id="ARBA00023242"/>
    </source>
</evidence>
<dbReference type="Proteomes" id="UP001355207">
    <property type="component" value="Chromosome 8"/>
</dbReference>
<reference evidence="7 8" key="1">
    <citation type="submission" date="2024-01" db="EMBL/GenBank/DDBJ databases">
        <title>Comparative genomics of Cryptococcus and Kwoniella reveals pathogenesis evolution and contrasting modes of karyotype evolution via chromosome fusion or intercentromeric recombination.</title>
        <authorList>
            <person name="Coelho M.A."/>
            <person name="David-Palma M."/>
            <person name="Shea T."/>
            <person name="Bowers K."/>
            <person name="McGinley-Smith S."/>
            <person name="Mohammad A.W."/>
            <person name="Gnirke A."/>
            <person name="Yurkov A.M."/>
            <person name="Nowrousian M."/>
            <person name="Sun S."/>
            <person name="Cuomo C.A."/>
            <person name="Heitman J."/>
        </authorList>
    </citation>
    <scope>NUCLEOTIDE SEQUENCE [LARGE SCALE GENOMIC DNA]</scope>
    <source>
        <strain evidence="7 8">CBS 6074</strain>
    </source>
</reference>
<name>A0AAX4K108_9TREE</name>
<comment type="subcellular location">
    <subcellularLocation>
        <location evidence="1">Nucleus</location>
    </subcellularLocation>
</comment>
<evidence type="ECO:0000256" key="4">
    <source>
        <dbReference type="ARBA" id="ARBA00023163"/>
    </source>
</evidence>
<dbReference type="EMBL" id="CP144105">
    <property type="protein sequence ID" value="WWC91064.1"/>
    <property type="molecule type" value="Genomic_DNA"/>
</dbReference>
<organism evidence="7 8">
    <name type="scientific">Kwoniella dendrophila CBS 6074</name>
    <dbReference type="NCBI Taxonomy" id="1295534"/>
    <lineage>
        <taxon>Eukaryota</taxon>
        <taxon>Fungi</taxon>
        <taxon>Dikarya</taxon>
        <taxon>Basidiomycota</taxon>
        <taxon>Agaricomycotina</taxon>
        <taxon>Tremellomycetes</taxon>
        <taxon>Tremellales</taxon>
        <taxon>Cryptococcaceae</taxon>
        <taxon>Kwoniella</taxon>
    </lineage>
</organism>
<dbReference type="SMART" id="SM01401">
    <property type="entry name" value="Sds3"/>
    <property type="match status" value="1"/>
</dbReference>
<feature type="region of interest" description="Disordered" evidence="6">
    <location>
        <begin position="1"/>
        <end position="30"/>
    </location>
</feature>
<evidence type="ECO:0000256" key="1">
    <source>
        <dbReference type="ARBA" id="ARBA00004123"/>
    </source>
</evidence>
<dbReference type="GO" id="GO:0005654">
    <property type="term" value="C:nucleoplasm"/>
    <property type="evidence" value="ECO:0007669"/>
    <property type="project" value="UniProtKB-ARBA"/>
</dbReference>
<keyword evidence="3" id="KW-0805">Transcription regulation</keyword>
<feature type="compositionally biased region" description="Low complexity" evidence="6">
    <location>
        <begin position="186"/>
        <end position="203"/>
    </location>
</feature>
<dbReference type="GO" id="GO:0010468">
    <property type="term" value="P:regulation of gene expression"/>
    <property type="evidence" value="ECO:0007669"/>
    <property type="project" value="UniProtKB-ARBA"/>
</dbReference>
<evidence type="ECO:0000256" key="3">
    <source>
        <dbReference type="ARBA" id="ARBA00023015"/>
    </source>
</evidence>
<feature type="compositionally biased region" description="Polar residues" evidence="6">
    <location>
        <begin position="170"/>
        <end position="185"/>
    </location>
</feature>
<feature type="region of interest" description="Disordered" evidence="6">
    <location>
        <begin position="160"/>
        <end position="211"/>
    </location>
</feature>
<evidence type="ECO:0000313" key="7">
    <source>
        <dbReference type="EMBL" id="WWC91064.1"/>
    </source>
</evidence>
<gene>
    <name evidence="7" type="ORF">L201_006005</name>
</gene>
<evidence type="ECO:0000256" key="2">
    <source>
        <dbReference type="ARBA" id="ARBA00022491"/>
    </source>
</evidence>
<dbReference type="Pfam" id="PF08598">
    <property type="entry name" value="Sds3"/>
    <property type="match status" value="1"/>
</dbReference>
<keyword evidence="8" id="KW-1185">Reference proteome</keyword>
<dbReference type="AlphaFoldDB" id="A0AAX4K108"/>
<proteinExistence type="predicted"/>
<protein>
    <submittedName>
        <fullName evidence="7">Uncharacterized protein</fullName>
    </submittedName>
</protein>
<keyword evidence="5" id="KW-0539">Nucleus</keyword>
<accession>A0AAX4K108</accession>
<dbReference type="InterPro" id="IPR013907">
    <property type="entry name" value="Sds3"/>
</dbReference>
<keyword evidence="2" id="KW-0678">Repressor</keyword>
<sequence length="382" mass="42377">MSRNPAGGSGPTIIPPQHSESKRDRKRRETVNKIEMLHDESWRNRDEKFSALYKEYHLENKSVNAQPPTSAKYLLRVYPISIERDALLEAAEIEYQYKAGQAKRMYEVERESIEAMYWDARDQVRQRLLASIEERRRKLRDEKEGGDVVTDTLLEAQIRPRPTRKLPFRNRSTSTTLNSRGETPSNNHNNNNNVNGHNLTNSNNKDDINGNQVKSSDLLLHSMMTPSLAIISTDDIISSQSSSLVVHPPLNGQLNYIQQTVNNHHQPGKRGPRGKEAILNGDLSSIKDGTLNVPGTATALGIASGQVSTSSNNATTTTNANGGGGTTNQRSRGVGGTRDQALTLGRSLADLSKMTPATQLEIDSDWARMQGNGSRNRRTRGD</sequence>
<feature type="compositionally biased region" description="Low complexity" evidence="6">
    <location>
        <begin position="308"/>
        <end position="320"/>
    </location>
</feature>
<feature type="region of interest" description="Disordered" evidence="6">
    <location>
        <begin position="306"/>
        <end position="338"/>
    </location>
</feature>
<keyword evidence="4" id="KW-0804">Transcription</keyword>